<dbReference type="AlphaFoldDB" id="A0A1E2V7B3"/>
<dbReference type="PRINTS" id="PR00411">
    <property type="entry name" value="PNDRDTASEI"/>
</dbReference>
<evidence type="ECO:0000313" key="7">
    <source>
        <dbReference type="EMBL" id="ODC02545.1"/>
    </source>
</evidence>
<dbReference type="InterPro" id="IPR036188">
    <property type="entry name" value="FAD/NAD-bd_sf"/>
</dbReference>
<accession>A0A1E2V7B3</accession>
<dbReference type="PANTHER" id="PTHR42913">
    <property type="entry name" value="APOPTOSIS-INDUCING FACTOR 1"/>
    <property type="match status" value="1"/>
</dbReference>
<dbReference type="Pfam" id="PF07992">
    <property type="entry name" value="Pyr_redox_2"/>
    <property type="match status" value="1"/>
</dbReference>
<evidence type="ECO:0000313" key="8">
    <source>
        <dbReference type="Proteomes" id="UP000094291"/>
    </source>
</evidence>
<dbReference type="PRINTS" id="PR00368">
    <property type="entry name" value="FADPNR"/>
</dbReference>
<evidence type="ECO:0000259" key="6">
    <source>
        <dbReference type="Pfam" id="PF07992"/>
    </source>
</evidence>
<proteinExistence type="inferred from homology"/>
<comment type="cofactor">
    <cofactor evidence="1">
        <name>FAD</name>
        <dbReference type="ChEBI" id="CHEBI:57692"/>
    </cofactor>
</comment>
<dbReference type="InterPro" id="IPR023753">
    <property type="entry name" value="FAD/NAD-binding_dom"/>
</dbReference>
<dbReference type="GO" id="GO:0019646">
    <property type="term" value="P:aerobic electron transport chain"/>
    <property type="evidence" value="ECO:0007669"/>
    <property type="project" value="TreeGrafter"/>
</dbReference>
<dbReference type="GO" id="GO:0003955">
    <property type="term" value="F:NAD(P)H dehydrogenase (quinone) activity"/>
    <property type="evidence" value="ECO:0007669"/>
    <property type="project" value="TreeGrafter"/>
</dbReference>
<evidence type="ECO:0000256" key="5">
    <source>
        <dbReference type="ARBA" id="ARBA00023002"/>
    </source>
</evidence>
<dbReference type="InterPro" id="IPR051169">
    <property type="entry name" value="NADH-Q_oxidoreductase"/>
</dbReference>
<reference evidence="7 8" key="1">
    <citation type="submission" date="2016-08" db="EMBL/GenBank/DDBJ databases">
        <authorList>
            <person name="Seilhamer J.J."/>
        </authorList>
    </citation>
    <scope>NUCLEOTIDE SEQUENCE [LARGE SCALE GENOMIC DNA]</scope>
    <source>
        <strain evidence="7 8">PH27A</strain>
    </source>
</reference>
<comment type="caution">
    <text evidence="7">The sequence shown here is derived from an EMBL/GenBank/DDBJ whole genome shotgun (WGS) entry which is preliminary data.</text>
</comment>
<organism evidence="7 8">
    <name type="scientific">Terasakiispira papahanaumokuakeensis</name>
    <dbReference type="NCBI Taxonomy" id="197479"/>
    <lineage>
        <taxon>Bacteria</taxon>
        <taxon>Pseudomonadati</taxon>
        <taxon>Pseudomonadota</taxon>
        <taxon>Gammaproteobacteria</taxon>
        <taxon>Oceanospirillales</taxon>
        <taxon>Terasakiispira</taxon>
    </lineage>
</organism>
<protein>
    <submittedName>
        <fullName evidence="7">NADH dehydrogenase</fullName>
    </submittedName>
</protein>
<sequence length="433" mass="47601">MTSKILIVGGGAGGLELATRLARKIGRQRWGKPAQAEITLIDRNPTHIWKPLLHEVATGALDSGLDEVSYSSHAKQHGYQFRRGEMVGLDRERRCVTLAAVEDDEGHTLLPERELAYDQLVLALGSVSNDFGTPGVKDECYFLDSPLQAEAFRKAMLSTFLQHGQDNRPLSIAIVGGGATGVELSAELFNASRMLHSYGVTSLTDAQMHLHLIEAAPRILSMLPERISQAAHQELTGLGVDVHTATRVTEATSTGLKTETEGEIKADLKVWAAGIKAPSLMAQLDGLEVNRQGQLKVLDTLQSEGDPHIFAIGDCAACPQPDDQWVPPRAQAAHQMADALYVNLRRLSQGKMLKPFRYRDRGSLVSLSHFDAVGSLMRNQSTRSLVVEGTLARLFYISLYRLHQKAIHGWLRTGLLMLVDGLNRFLKPKMKLH</sequence>
<keyword evidence="3" id="KW-0285">Flavoprotein</keyword>
<dbReference type="RefSeq" id="WP_068996930.1">
    <property type="nucleotide sequence ID" value="NZ_MDTQ01000001.1"/>
</dbReference>
<gene>
    <name evidence="7" type="ORF">BFW38_02280</name>
</gene>
<keyword evidence="4" id="KW-0274">FAD</keyword>
<comment type="similarity">
    <text evidence="2">Belongs to the NADH dehydrogenase family.</text>
</comment>
<evidence type="ECO:0000256" key="3">
    <source>
        <dbReference type="ARBA" id="ARBA00022630"/>
    </source>
</evidence>
<dbReference type="OrthoDB" id="9781621at2"/>
<feature type="domain" description="FAD/NAD(P)-binding" evidence="6">
    <location>
        <begin position="4"/>
        <end position="337"/>
    </location>
</feature>
<dbReference type="SUPFAM" id="SSF51905">
    <property type="entry name" value="FAD/NAD(P)-binding domain"/>
    <property type="match status" value="1"/>
</dbReference>
<keyword evidence="5" id="KW-0560">Oxidoreductase</keyword>
<evidence type="ECO:0000256" key="2">
    <source>
        <dbReference type="ARBA" id="ARBA00005272"/>
    </source>
</evidence>
<dbReference type="EMBL" id="MDTQ01000001">
    <property type="protein sequence ID" value="ODC02545.1"/>
    <property type="molecule type" value="Genomic_DNA"/>
</dbReference>
<name>A0A1E2V7B3_9GAMM</name>
<evidence type="ECO:0000256" key="4">
    <source>
        <dbReference type="ARBA" id="ARBA00022827"/>
    </source>
</evidence>
<evidence type="ECO:0000256" key="1">
    <source>
        <dbReference type="ARBA" id="ARBA00001974"/>
    </source>
</evidence>
<dbReference type="Proteomes" id="UP000094291">
    <property type="component" value="Unassembled WGS sequence"/>
</dbReference>
<dbReference type="STRING" id="197479.BFW38_02280"/>
<dbReference type="PANTHER" id="PTHR42913:SF3">
    <property type="entry name" value="64 KDA MITOCHONDRIAL NADH DEHYDROGENASE (EUROFUNG)"/>
    <property type="match status" value="1"/>
</dbReference>
<dbReference type="Gene3D" id="3.50.50.100">
    <property type="match status" value="1"/>
</dbReference>
<keyword evidence="8" id="KW-1185">Reference proteome</keyword>